<dbReference type="InterPro" id="IPR021158">
    <property type="entry name" value="Pept_M10A_Zn_BS"/>
</dbReference>
<dbReference type="InterPro" id="IPR021190">
    <property type="entry name" value="Pept_M10A"/>
</dbReference>
<dbReference type="SMART" id="SM00120">
    <property type="entry name" value="HX"/>
    <property type="match status" value="1"/>
</dbReference>
<dbReference type="Pfam" id="PF00413">
    <property type="entry name" value="Peptidase_M10"/>
    <property type="match status" value="1"/>
</dbReference>
<dbReference type="PROSITE" id="PS00546">
    <property type="entry name" value="CYSTEINE_SWITCH"/>
    <property type="match status" value="1"/>
</dbReference>
<name>A0ABM1MRM2_NICVS</name>
<reference evidence="14" key="1">
    <citation type="submission" date="2025-08" db="UniProtKB">
        <authorList>
            <consortium name="RefSeq"/>
        </authorList>
    </citation>
    <scope>IDENTIFICATION</scope>
    <source>
        <tissue evidence="14">Whole Larva</tissue>
    </source>
</reference>
<keyword evidence="8" id="KW-0482">Metalloprotease</keyword>
<evidence type="ECO:0000256" key="3">
    <source>
        <dbReference type="ARBA" id="ARBA00022670"/>
    </source>
</evidence>
<dbReference type="InterPro" id="IPR033739">
    <property type="entry name" value="M10A_MMP"/>
</dbReference>
<feature type="domain" description="Peptidase metallopeptidase" evidence="12">
    <location>
        <begin position="94"/>
        <end position="246"/>
    </location>
</feature>
<dbReference type="InterPro" id="IPR036375">
    <property type="entry name" value="Hemopexin-like_dom_sf"/>
</dbReference>
<dbReference type="SUPFAM" id="SSF47090">
    <property type="entry name" value="PGBD-like"/>
    <property type="match status" value="1"/>
</dbReference>
<comment type="cofactor">
    <cofactor evidence="1">
        <name>Zn(2+)</name>
        <dbReference type="ChEBI" id="CHEBI:29105"/>
    </cofactor>
</comment>
<dbReference type="InterPro" id="IPR036365">
    <property type="entry name" value="PGBD-like_sf"/>
</dbReference>
<dbReference type="PANTHER" id="PTHR10201:SF323">
    <property type="entry name" value="MATRIX METALLOPROTEINASE-21"/>
    <property type="match status" value="1"/>
</dbReference>
<dbReference type="SMART" id="SM00235">
    <property type="entry name" value="ZnMc"/>
    <property type="match status" value="1"/>
</dbReference>
<dbReference type="Gene3D" id="2.110.10.10">
    <property type="entry name" value="Hemopexin-like domain"/>
    <property type="match status" value="1"/>
</dbReference>
<dbReference type="RefSeq" id="XP_017777222.1">
    <property type="nucleotide sequence ID" value="XM_017921733.1"/>
</dbReference>
<evidence type="ECO:0000313" key="14">
    <source>
        <dbReference type="RefSeq" id="XP_017777222.1"/>
    </source>
</evidence>
<evidence type="ECO:0000256" key="4">
    <source>
        <dbReference type="ARBA" id="ARBA00022723"/>
    </source>
</evidence>
<evidence type="ECO:0000256" key="9">
    <source>
        <dbReference type="ARBA" id="ARBA00023145"/>
    </source>
</evidence>
<dbReference type="Gene3D" id="3.40.390.10">
    <property type="entry name" value="Collagenase (Catalytic Domain)"/>
    <property type="match status" value="1"/>
</dbReference>
<dbReference type="InterPro" id="IPR006026">
    <property type="entry name" value="Peptidase_Metallo"/>
</dbReference>
<evidence type="ECO:0000256" key="8">
    <source>
        <dbReference type="ARBA" id="ARBA00023049"/>
    </source>
</evidence>
<proteinExistence type="inferred from homology"/>
<keyword evidence="3" id="KW-0645">Protease</keyword>
<dbReference type="PIRSF" id="PIRSF001191">
    <property type="entry name" value="Peptidase_M10A_matrix"/>
    <property type="match status" value="1"/>
</dbReference>
<sequence>MLLTFTLVLFTAHHSLSAPTNQKEFDNAAKTLIKYGYLDNNYRNSENMEDAVKEAVMRYQEFAGIEMNGNIDDNVKMMMASPRCGVPDVLNYKAITSWPKNSLTYSIRSKSNKLNSGEVSHIIRSAFDIWTKYVDLKFTESARYSDINIHFFTGDHADGSPFDGPGSVLGHALFPPYGILHFDDDEDWNRSIQLFQVAAHEIGHVLGLDHSTVKGSLMFPYYNRFKDFTQDLHQDDIDGIRSLYDENQKKCRSVTSIVLLSGKYTIFFGAEYYRNGVIKKIIDTWPIATNNMNKMRISQYEDSMLFFHGLNYTKIENGTTVQRVIKTQFGISGPVDAVVNIKGRLYFFKSGQYWVFNPNKYPRIANTYPKSISDFKFPADLDTVYYNENRNILVAIKNNKVYMYNFMTKSVSISNLANIFCF</sequence>
<keyword evidence="5 11" id="KW-0732">Signal</keyword>
<dbReference type="InterPro" id="IPR024079">
    <property type="entry name" value="MetalloPept_cat_dom_sf"/>
</dbReference>
<keyword evidence="9" id="KW-0865">Zymogen</keyword>
<comment type="similarity">
    <text evidence="2">Belongs to the peptidase M10A family.</text>
</comment>
<feature type="chain" id="PRO_5045351564" evidence="11">
    <location>
        <begin position="18"/>
        <end position="422"/>
    </location>
</feature>
<gene>
    <name evidence="14" type="primary">LOC108563140</name>
</gene>
<dbReference type="SUPFAM" id="SSF50923">
    <property type="entry name" value="Hemopexin-like domain"/>
    <property type="match status" value="1"/>
</dbReference>
<feature type="repeat" description="Hemopexin" evidence="10">
    <location>
        <begin position="332"/>
        <end position="379"/>
    </location>
</feature>
<evidence type="ECO:0000256" key="2">
    <source>
        <dbReference type="ARBA" id="ARBA00010370"/>
    </source>
</evidence>
<evidence type="ECO:0000256" key="11">
    <source>
        <dbReference type="SAM" id="SignalP"/>
    </source>
</evidence>
<dbReference type="InterPro" id="IPR001818">
    <property type="entry name" value="Pept_M10_metallopeptidase"/>
</dbReference>
<dbReference type="CDD" id="cd04278">
    <property type="entry name" value="ZnMc_MMP"/>
    <property type="match status" value="1"/>
</dbReference>
<keyword evidence="6" id="KW-0378">Hydrolase</keyword>
<keyword evidence="4" id="KW-0479">Metal-binding</keyword>
<evidence type="ECO:0000259" key="12">
    <source>
        <dbReference type="SMART" id="SM00235"/>
    </source>
</evidence>
<dbReference type="PROSITE" id="PS51642">
    <property type="entry name" value="HEMOPEXIN_2"/>
    <property type="match status" value="1"/>
</dbReference>
<evidence type="ECO:0000256" key="7">
    <source>
        <dbReference type="ARBA" id="ARBA00022833"/>
    </source>
</evidence>
<evidence type="ECO:0000256" key="10">
    <source>
        <dbReference type="PROSITE-ProRule" id="PRU01011"/>
    </source>
</evidence>
<dbReference type="Proteomes" id="UP000695000">
    <property type="component" value="Unplaced"/>
</dbReference>
<keyword evidence="13" id="KW-1185">Reference proteome</keyword>
<dbReference type="PANTHER" id="PTHR10201">
    <property type="entry name" value="MATRIX METALLOPROTEINASE"/>
    <property type="match status" value="1"/>
</dbReference>
<dbReference type="PRINTS" id="PR00138">
    <property type="entry name" value="MATRIXIN"/>
</dbReference>
<evidence type="ECO:0000256" key="1">
    <source>
        <dbReference type="ARBA" id="ARBA00001947"/>
    </source>
</evidence>
<evidence type="ECO:0000256" key="5">
    <source>
        <dbReference type="ARBA" id="ARBA00022729"/>
    </source>
</evidence>
<feature type="signal peptide" evidence="11">
    <location>
        <begin position="1"/>
        <end position="17"/>
    </location>
</feature>
<dbReference type="SUPFAM" id="SSF55486">
    <property type="entry name" value="Metalloproteases ('zincins'), catalytic domain"/>
    <property type="match status" value="1"/>
</dbReference>
<dbReference type="Pfam" id="PF00045">
    <property type="entry name" value="Hemopexin"/>
    <property type="match status" value="1"/>
</dbReference>
<dbReference type="GeneID" id="108563140"/>
<protein>
    <submittedName>
        <fullName evidence="14">Matrilysin-like isoform X1</fullName>
    </submittedName>
</protein>
<organism evidence="13 14">
    <name type="scientific">Nicrophorus vespilloides</name>
    <name type="common">Boreal carrion beetle</name>
    <dbReference type="NCBI Taxonomy" id="110193"/>
    <lineage>
        <taxon>Eukaryota</taxon>
        <taxon>Metazoa</taxon>
        <taxon>Ecdysozoa</taxon>
        <taxon>Arthropoda</taxon>
        <taxon>Hexapoda</taxon>
        <taxon>Insecta</taxon>
        <taxon>Pterygota</taxon>
        <taxon>Neoptera</taxon>
        <taxon>Endopterygota</taxon>
        <taxon>Coleoptera</taxon>
        <taxon>Polyphaga</taxon>
        <taxon>Staphyliniformia</taxon>
        <taxon>Silphidae</taxon>
        <taxon>Nicrophorinae</taxon>
        <taxon>Nicrophorus</taxon>
    </lineage>
</organism>
<keyword evidence="7" id="KW-0862">Zinc</keyword>
<evidence type="ECO:0000256" key="6">
    <source>
        <dbReference type="ARBA" id="ARBA00022801"/>
    </source>
</evidence>
<dbReference type="InterPro" id="IPR018487">
    <property type="entry name" value="Hemopexin-like_repeat"/>
</dbReference>
<evidence type="ECO:0000313" key="13">
    <source>
        <dbReference type="Proteomes" id="UP000695000"/>
    </source>
</evidence>
<accession>A0ABM1MRM2</accession>